<dbReference type="RefSeq" id="WP_072744728.1">
    <property type="nucleotide sequence ID" value="NZ_FQXR01000010.1"/>
</dbReference>
<dbReference type="OrthoDB" id="9815144at2"/>
<dbReference type="InterPro" id="IPR024078">
    <property type="entry name" value="LmbE-like_dom_sf"/>
</dbReference>
<dbReference type="InterPro" id="IPR003737">
    <property type="entry name" value="GlcNAc_PI_deacetylase-related"/>
</dbReference>
<dbReference type="PANTHER" id="PTHR12993">
    <property type="entry name" value="N-ACETYLGLUCOSAMINYL-PHOSPHATIDYLINOSITOL DE-N-ACETYLASE-RELATED"/>
    <property type="match status" value="1"/>
</dbReference>
<organism evidence="1 2">
    <name type="scientific">Sporanaerobacter acetigenes DSM 13106</name>
    <dbReference type="NCBI Taxonomy" id="1123281"/>
    <lineage>
        <taxon>Bacteria</taxon>
        <taxon>Bacillati</taxon>
        <taxon>Bacillota</taxon>
        <taxon>Tissierellia</taxon>
        <taxon>Tissierellales</taxon>
        <taxon>Sporanaerobacteraceae</taxon>
        <taxon>Sporanaerobacter</taxon>
    </lineage>
</organism>
<dbReference type="GO" id="GO:0016811">
    <property type="term" value="F:hydrolase activity, acting on carbon-nitrogen (but not peptide) bonds, in linear amides"/>
    <property type="evidence" value="ECO:0007669"/>
    <property type="project" value="TreeGrafter"/>
</dbReference>
<evidence type="ECO:0000313" key="2">
    <source>
        <dbReference type="Proteomes" id="UP000184389"/>
    </source>
</evidence>
<name>A0A1M5YAT3_9FIRM</name>
<dbReference type="STRING" id="1123281.SAMN02745180_02077"/>
<protein>
    <submittedName>
        <fullName evidence="1">GlcNAc-PI de-N-acetylase</fullName>
    </submittedName>
</protein>
<sequence>MAKKIIKAILKYPLILINRIYTYFYYKNSDKKDNYLVDDMFKGENKVLVFAPHVDDETIGAGGTLIRHKNRSDKIVLVYISDGGSSTSELSREEVVLERKNEGECLKKTLGIYNLYFLDEPDGSVNSSKEELIEKIVQILEIEKPDIIYTPFIVDGHRDHVETTISAIKAIEKWNSEFDSIYMYEVNSPILPSTVNALCIMDEKLYNEKEELYKIFTSQWAMGFSAFSLLNRRKKLIAGEGYGAEVFVKSDVEEARKALEVILERGFKPEQFKQLSSEYNLLMAYRQNSQLKNEYNTLVDKVITEELARR</sequence>
<dbReference type="Proteomes" id="UP000184389">
    <property type="component" value="Unassembled WGS sequence"/>
</dbReference>
<dbReference type="Gene3D" id="3.40.50.10320">
    <property type="entry name" value="LmbE-like"/>
    <property type="match status" value="1"/>
</dbReference>
<dbReference type="PANTHER" id="PTHR12993:SF11">
    <property type="entry name" value="N-ACETYLGLUCOSAMINYL-PHOSPHATIDYLINOSITOL DE-N-ACETYLASE"/>
    <property type="match status" value="1"/>
</dbReference>
<proteinExistence type="predicted"/>
<dbReference type="Pfam" id="PF02585">
    <property type="entry name" value="PIG-L"/>
    <property type="match status" value="1"/>
</dbReference>
<dbReference type="AlphaFoldDB" id="A0A1M5YAT3"/>
<gene>
    <name evidence="1" type="ORF">SAMN02745180_02077</name>
</gene>
<reference evidence="1 2" key="1">
    <citation type="submission" date="2016-11" db="EMBL/GenBank/DDBJ databases">
        <authorList>
            <person name="Jaros S."/>
            <person name="Januszkiewicz K."/>
            <person name="Wedrychowicz H."/>
        </authorList>
    </citation>
    <scope>NUCLEOTIDE SEQUENCE [LARGE SCALE GENOMIC DNA]</scope>
    <source>
        <strain evidence="1 2">DSM 13106</strain>
    </source>
</reference>
<evidence type="ECO:0000313" key="1">
    <source>
        <dbReference type="EMBL" id="SHI09145.1"/>
    </source>
</evidence>
<accession>A0A1M5YAT3</accession>
<keyword evidence="2" id="KW-1185">Reference proteome</keyword>
<dbReference type="EMBL" id="FQXR01000010">
    <property type="protein sequence ID" value="SHI09145.1"/>
    <property type="molecule type" value="Genomic_DNA"/>
</dbReference>
<dbReference type="SUPFAM" id="SSF102588">
    <property type="entry name" value="LmbE-like"/>
    <property type="match status" value="1"/>
</dbReference>